<reference evidence="10 11" key="2">
    <citation type="journal article" date="2016" name="Sci. Rep.">
        <title>The genome of Rhizobiales bacteria in predatory ants reveals urease gene functions but no genes for nitrogen fixation.</title>
        <authorList>
            <person name="Neuvonen M.M."/>
            <person name="Tamarit D."/>
            <person name="Naslund K."/>
            <person name="Liebig J."/>
            <person name="Feldhaar H."/>
            <person name="Moran N.A."/>
            <person name="Guy L."/>
            <person name="Andersson S.G."/>
        </authorList>
    </citation>
    <scope>NUCLEOTIDE SEQUENCE [LARGE SCALE GENOMIC DNA]</scope>
    <source>
        <strain evidence="10 11">Hsal</strain>
    </source>
</reference>
<dbReference type="Gene3D" id="1.10.1760.20">
    <property type="match status" value="1"/>
</dbReference>
<keyword evidence="11" id="KW-1185">Reference proteome</keyword>
<keyword evidence="6 9" id="KW-1133">Transmembrane helix</keyword>
<feature type="transmembrane region" description="Helical" evidence="9">
    <location>
        <begin position="86"/>
        <end position="104"/>
    </location>
</feature>
<evidence type="ECO:0000256" key="6">
    <source>
        <dbReference type="ARBA" id="ARBA00022989"/>
    </source>
</evidence>
<keyword evidence="5 9" id="KW-0812">Transmembrane</keyword>
<dbReference type="PIRSF" id="PIRSF016661">
    <property type="entry name" value="BioY"/>
    <property type="match status" value="1"/>
</dbReference>
<dbReference type="PANTHER" id="PTHR34295">
    <property type="entry name" value="BIOTIN TRANSPORTER BIOY"/>
    <property type="match status" value="1"/>
</dbReference>
<dbReference type="Proteomes" id="UP000188912">
    <property type="component" value="Chromosome"/>
</dbReference>
<evidence type="ECO:0000256" key="1">
    <source>
        <dbReference type="ARBA" id="ARBA00004651"/>
    </source>
</evidence>
<feature type="transmembrane region" description="Helical" evidence="9">
    <location>
        <begin position="116"/>
        <end position="137"/>
    </location>
</feature>
<evidence type="ECO:0000256" key="2">
    <source>
        <dbReference type="ARBA" id="ARBA00010692"/>
    </source>
</evidence>
<evidence type="ECO:0000256" key="5">
    <source>
        <dbReference type="ARBA" id="ARBA00022692"/>
    </source>
</evidence>
<keyword evidence="3 8" id="KW-0813">Transport</keyword>
<dbReference type="KEGG" id="thd:BHV28_00440"/>
<dbReference type="GO" id="GO:0005886">
    <property type="term" value="C:plasma membrane"/>
    <property type="evidence" value="ECO:0007669"/>
    <property type="project" value="UniProtKB-SubCell"/>
</dbReference>
<evidence type="ECO:0000256" key="3">
    <source>
        <dbReference type="ARBA" id="ARBA00022448"/>
    </source>
</evidence>
<sequence>MPVKDLVMIALGAALVAAFGFLPPIPLPLFAVPVTAQTLGVMLAGALFGGKRAFLAVGIFLLLVAAGFPLLPGGRGGPGAFINPTSGYLIGFLFSAGSIGFLYDRFRNRLTITREMLFLILGGIVVEHACGIIGLAGGGYMPFPAAVIADLVFIPGDLVKAALACMAARRIRRALPRSILQS</sequence>
<evidence type="ECO:0000313" key="11">
    <source>
        <dbReference type="Proteomes" id="UP000188912"/>
    </source>
</evidence>
<protein>
    <recommendedName>
        <fullName evidence="8">Biotin transporter</fullName>
    </recommendedName>
</protein>
<organism evidence="10 11">
    <name type="scientific">Candidatus Tokpelaia hoelldobleri</name>
    <dbReference type="NCBI Taxonomy" id="1902579"/>
    <lineage>
        <taxon>Bacteria</taxon>
        <taxon>Pseudomonadati</taxon>
        <taxon>Pseudomonadota</taxon>
        <taxon>Alphaproteobacteria</taxon>
        <taxon>Hyphomicrobiales</taxon>
        <taxon>Candidatus Tokpelaia</taxon>
    </lineage>
</organism>
<evidence type="ECO:0000256" key="4">
    <source>
        <dbReference type="ARBA" id="ARBA00022475"/>
    </source>
</evidence>
<proteinExistence type="inferred from homology"/>
<reference evidence="10 11" key="1">
    <citation type="journal article" date="2010" name="Science">
        <title>Genomic comparison of the ants Camponotus floridanus and Harpegnathos saltator.</title>
        <authorList>
            <person name="Bonasio R."/>
            <person name="Zhang G."/>
            <person name="Ye C."/>
            <person name="Mutti N.S."/>
            <person name="Fang X."/>
            <person name="Qin N."/>
            <person name="Donahue G."/>
            <person name="Yang P."/>
            <person name="Li Q."/>
            <person name="Li C."/>
            <person name="Zhang P."/>
            <person name="Huang Z."/>
            <person name="Berger S.L."/>
            <person name="Reinberg D."/>
            <person name="Wang J."/>
            <person name="Liebig J."/>
        </authorList>
    </citation>
    <scope>NUCLEOTIDE SEQUENCE [LARGE SCALE GENOMIC DNA]</scope>
    <source>
        <strain evidence="10 11">Hsal</strain>
    </source>
</reference>
<dbReference type="Pfam" id="PF02632">
    <property type="entry name" value="BioY"/>
    <property type="match status" value="1"/>
</dbReference>
<evidence type="ECO:0000256" key="8">
    <source>
        <dbReference type="PIRNR" id="PIRNR016661"/>
    </source>
</evidence>
<name>A0A1U9JSE0_9HYPH</name>
<dbReference type="AlphaFoldDB" id="A0A1U9JSE0"/>
<dbReference type="InterPro" id="IPR003784">
    <property type="entry name" value="BioY"/>
</dbReference>
<comment type="subcellular location">
    <subcellularLocation>
        <location evidence="1 8">Cell membrane</location>
        <topology evidence="1 8">Multi-pass membrane protein</topology>
    </subcellularLocation>
</comment>
<feature type="transmembrane region" description="Helical" evidence="9">
    <location>
        <begin position="53"/>
        <end position="71"/>
    </location>
</feature>
<feature type="transmembrane region" description="Helical" evidence="9">
    <location>
        <begin position="143"/>
        <end position="168"/>
    </location>
</feature>
<evidence type="ECO:0000256" key="7">
    <source>
        <dbReference type="ARBA" id="ARBA00023136"/>
    </source>
</evidence>
<comment type="similarity">
    <text evidence="2 8">Belongs to the BioY family.</text>
</comment>
<keyword evidence="4 8" id="KW-1003">Cell membrane</keyword>
<dbReference type="GO" id="GO:0015225">
    <property type="term" value="F:biotin transmembrane transporter activity"/>
    <property type="evidence" value="ECO:0007669"/>
    <property type="project" value="UniProtKB-UniRule"/>
</dbReference>
<evidence type="ECO:0000256" key="9">
    <source>
        <dbReference type="SAM" id="Phobius"/>
    </source>
</evidence>
<dbReference type="PANTHER" id="PTHR34295:SF4">
    <property type="entry name" value="BIOTIN TRANSPORTER BIOY-RELATED"/>
    <property type="match status" value="1"/>
</dbReference>
<accession>A0A1U9JSE0</accession>
<gene>
    <name evidence="10" type="primary">bioY</name>
    <name evidence="10" type="ORF">BHV28_00440</name>
</gene>
<dbReference type="STRING" id="1902579.BHV28_00440"/>
<keyword evidence="7 8" id="KW-0472">Membrane</keyword>
<dbReference type="EMBL" id="CP017315">
    <property type="protein sequence ID" value="AQS40770.1"/>
    <property type="molecule type" value="Genomic_DNA"/>
</dbReference>
<evidence type="ECO:0000313" key="10">
    <source>
        <dbReference type="EMBL" id="AQS40770.1"/>
    </source>
</evidence>